<dbReference type="SUPFAM" id="SSF89942">
    <property type="entry name" value="eEF1-gamma domain"/>
    <property type="match status" value="1"/>
</dbReference>
<feature type="domain" description="EF-1-gamma C-terminal" evidence="2">
    <location>
        <begin position="1"/>
        <end position="115"/>
    </location>
</feature>
<evidence type="ECO:0000259" key="2">
    <source>
        <dbReference type="PROSITE" id="PS50040"/>
    </source>
</evidence>
<proteinExistence type="predicted"/>
<keyword evidence="4" id="KW-1185">Reference proteome</keyword>
<dbReference type="PROSITE" id="PS50040">
    <property type="entry name" value="EF1G_C"/>
    <property type="match status" value="1"/>
</dbReference>
<dbReference type="OrthoDB" id="249703at2759"/>
<dbReference type="GO" id="GO:0005634">
    <property type="term" value="C:nucleus"/>
    <property type="evidence" value="ECO:0007669"/>
    <property type="project" value="TreeGrafter"/>
</dbReference>
<evidence type="ECO:0000313" key="3">
    <source>
        <dbReference type="EMBL" id="RNA26599.1"/>
    </source>
</evidence>
<protein>
    <submittedName>
        <fullName evidence="3">Elongation factor 1-gamma</fullName>
    </submittedName>
</protein>
<dbReference type="SMART" id="SM01183">
    <property type="entry name" value="EF1G"/>
    <property type="match status" value="1"/>
</dbReference>
<reference evidence="3 4" key="1">
    <citation type="journal article" date="2018" name="Sci. Rep.">
        <title>Genomic signatures of local adaptation to the degree of environmental predictability in rotifers.</title>
        <authorList>
            <person name="Franch-Gras L."/>
            <person name="Hahn C."/>
            <person name="Garcia-Roger E.M."/>
            <person name="Carmona M.J."/>
            <person name="Serra M."/>
            <person name="Gomez A."/>
        </authorList>
    </citation>
    <scope>NUCLEOTIDE SEQUENCE [LARGE SCALE GENOMIC DNA]</scope>
    <source>
        <strain evidence="3">HYR1</strain>
    </source>
</reference>
<dbReference type="STRING" id="10195.A0A3M7RT15"/>
<keyword evidence="1 3" id="KW-0251">Elongation factor</keyword>
<evidence type="ECO:0000313" key="4">
    <source>
        <dbReference type="Proteomes" id="UP000276133"/>
    </source>
</evidence>
<name>A0A3M7RT15_BRAPC</name>
<dbReference type="PANTHER" id="PTHR43986">
    <property type="entry name" value="ELONGATION FACTOR 1-GAMMA"/>
    <property type="match status" value="1"/>
</dbReference>
<dbReference type="InterPro" id="IPR050802">
    <property type="entry name" value="EF-GSTs"/>
</dbReference>
<dbReference type="GO" id="GO:0005737">
    <property type="term" value="C:cytoplasm"/>
    <property type="evidence" value="ECO:0007669"/>
    <property type="project" value="TreeGrafter"/>
</dbReference>
<comment type="caution">
    <text evidence="3">The sequence shown here is derived from an EMBL/GenBank/DDBJ whole genome shotgun (WGS) entry which is preliminary data.</text>
</comment>
<keyword evidence="1" id="KW-0648">Protein biosynthesis</keyword>
<dbReference type="InterPro" id="IPR001662">
    <property type="entry name" value="EF1B_G_C"/>
</dbReference>
<accession>A0A3M7RT15</accession>
<dbReference type="Proteomes" id="UP000276133">
    <property type="component" value="Unassembled WGS sequence"/>
</dbReference>
<organism evidence="3 4">
    <name type="scientific">Brachionus plicatilis</name>
    <name type="common">Marine rotifer</name>
    <name type="synonym">Brachionus muelleri</name>
    <dbReference type="NCBI Taxonomy" id="10195"/>
    <lineage>
        <taxon>Eukaryota</taxon>
        <taxon>Metazoa</taxon>
        <taxon>Spiralia</taxon>
        <taxon>Gnathifera</taxon>
        <taxon>Rotifera</taxon>
        <taxon>Eurotatoria</taxon>
        <taxon>Monogononta</taxon>
        <taxon>Pseudotrocha</taxon>
        <taxon>Ploima</taxon>
        <taxon>Brachionidae</taxon>
        <taxon>Brachionus</taxon>
    </lineage>
</organism>
<dbReference type="PANTHER" id="PTHR43986:SF1">
    <property type="entry name" value="ELONGATION FACTOR 1-GAMMA"/>
    <property type="match status" value="1"/>
</dbReference>
<dbReference type="AlphaFoldDB" id="A0A3M7RT15"/>
<dbReference type="Gene3D" id="3.30.70.1010">
    <property type="entry name" value="Translation elongation factor EF1B, gamma chain, conserved domain"/>
    <property type="match status" value="1"/>
</dbReference>
<dbReference type="InterPro" id="IPR036433">
    <property type="entry name" value="EF1B_G_C_sf"/>
</dbReference>
<sequence length="115" mass="13609">MWFCEYKYPEELALTFMSSNLVGGMFQRIEKLRKNAFASMIVYGENNNNQIAGVWIWKGHDLVFPMCSDWTTDYESYSWKKLNPEDESDRKLVNQFLLWEGDLNGKQFNSGKIFK</sequence>
<evidence type="ECO:0000256" key="1">
    <source>
        <dbReference type="PROSITE-ProRule" id="PRU00519"/>
    </source>
</evidence>
<dbReference type="EMBL" id="REGN01002708">
    <property type="protein sequence ID" value="RNA26599.1"/>
    <property type="molecule type" value="Genomic_DNA"/>
</dbReference>
<gene>
    <name evidence="3" type="ORF">BpHYR1_015470</name>
</gene>
<dbReference type="GO" id="GO:0003746">
    <property type="term" value="F:translation elongation factor activity"/>
    <property type="evidence" value="ECO:0007669"/>
    <property type="project" value="UniProtKB-UniRule"/>
</dbReference>
<dbReference type="Pfam" id="PF00647">
    <property type="entry name" value="EF1G"/>
    <property type="match status" value="1"/>
</dbReference>